<dbReference type="Proteomes" id="UP000292282">
    <property type="component" value="Unassembled WGS sequence"/>
</dbReference>
<keyword evidence="2" id="KW-1185">Reference proteome</keyword>
<proteinExistence type="predicted"/>
<name>A0A4Q9LP44_9MICR</name>
<gene>
    <name evidence="1" type="ORF">CWI38_1956p0020</name>
</gene>
<dbReference type="VEuPathDB" id="MicrosporidiaDB:CWI38_1956p0020"/>
<evidence type="ECO:0000313" key="2">
    <source>
        <dbReference type="Proteomes" id="UP000292282"/>
    </source>
</evidence>
<dbReference type="EMBL" id="PITK01001956">
    <property type="protein sequence ID" value="TBU10188.1"/>
    <property type="molecule type" value="Genomic_DNA"/>
</dbReference>
<reference evidence="1 2" key="1">
    <citation type="submission" date="2017-12" db="EMBL/GenBank/DDBJ databases">
        <authorList>
            <person name="Pombert J.-F."/>
            <person name="Haag K.L."/>
            <person name="Ebert D."/>
        </authorList>
    </citation>
    <scope>NUCLEOTIDE SEQUENCE [LARGE SCALE GENOMIC DNA]</scope>
    <source>
        <strain evidence="1">IL-G-3</strain>
    </source>
</reference>
<accession>A0A4Q9LP44</accession>
<dbReference type="AlphaFoldDB" id="A0A4Q9LP44"/>
<protein>
    <submittedName>
        <fullName evidence="1">Uncharacterized protein</fullName>
    </submittedName>
</protein>
<evidence type="ECO:0000313" key="1">
    <source>
        <dbReference type="EMBL" id="TBU10188.1"/>
    </source>
</evidence>
<comment type="caution">
    <text evidence="1">The sequence shown here is derived from an EMBL/GenBank/DDBJ whole genome shotgun (WGS) entry which is preliminary data.</text>
</comment>
<organism evidence="1 2">
    <name type="scientific">Hamiltosporidium tvaerminnensis</name>
    <dbReference type="NCBI Taxonomy" id="1176355"/>
    <lineage>
        <taxon>Eukaryota</taxon>
        <taxon>Fungi</taxon>
        <taxon>Fungi incertae sedis</taxon>
        <taxon>Microsporidia</taxon>
        <taxon>Dubosqiidae</taxon>
        <taxon>Hamiltosporidium</taxon>
    </lineage>
</organism>
<sequence>MLDFLLFYFFSDIDLTMVNSYPSCDINNVGSSCEVFYCVPLDINNKQVQNDEKLSYFEDEQTANKLLRFSRDTESKKHRNR</sequence>